<sequence length="112" mass="11795">MTINIAIIAAIAYGMLAIIGGIIGYTKVGSKISLISGSISGLLLIISGIIQLMGINWGLTFSTIITTILIITFMIRLAKTRKMMPGGLMIFTGIVAVAVMVYEISIKNSATT</sequence>
<protein>
    <recommendedName>
        <fullName evidence="7">Small integral membrane protein</fullName>
    </recommendedName>
</protein>
<dbReference type="PANTHER" id="PTHR12668">
    <property type="entry name" value="TRANSMEMBRANE PROTEIN 14, 15"/>
    <property type="match status" value="1"/>
</dbReference>
<dbReference type="eggNOG" id="COG5548">
    <property type="taxonomic scope" value="Bacteria"/>
</dbReference>
<reference evidence="6" key="1">
    <citation type="submission" date="2006-06" db="EMBL/GenBank/DDBJ databases">
        <title>Complete sequence of Trichodesmium erythraeum IMS101.</title>
        <authorList>
            <consortium name="US DOE Joint Genome Institute"/>
            <person name="Copeland A."/>
            <person name="Lucas S."/>
            <person name="Lapidus A."/>
            <person name="Barry K."/>
            <person name="Detter J.C."/>
            <person name="Glavina del Rio T."/>
            <person name="Hammon N."/>
            <person name="Israni S."/>
            <person name="Dalin E."/>
            <person name="Tice H."/>
            <person name="Pitluck S."/>
            <person name="Kiss H."/>
            <person name="Munk A.C."/>
            <person name="Brettin T."/>
            <person name="Bruce D."/>
            <person name="Han C."/>
            <person name="Tapia R."/>
            <person name="Gilna P."/>
            <person name="Schmutz J."/>
            <person name="Larimer F."/>
            <person name="Land M."/>
            <person name="Hauser L."/>
            <person name="Kyrpides N."/>
            <person name="Kim E."/>
            <person name="Richardson P."/>
        </authorList>
    </citation>
    <scope>NUCLEOTIDE SEQUENCE [LARGE SCALE GENOMIC DNA]</scope>
    <source>
        <strain evidence="6">IMS101</strain>
    </source>
</reference>
<dbReference type="InterPro" id="IPR044890">
    <property type="entry name" value="TMEM14_sf"/>
</dbReference>
<dbReference type="AlphaFoldDB" id="Q10XF1"/>
<evidence type="ECO:0000256" key="1">
    <source>
        <dbReference type="ARBA" id="ARBA00004370"/>
    </source>
</evidence>
<evidence type="ECO:0000256" key="3">
    <source>
        <dbReference type="ARBA" id="ARBA00022989"/>
    </source>
</evidence>
<evidence type="ECO:0008006" key="7">
    <source>
        <dbReference type="Google" id="ProtNLM"/>
    </source>
</evidence>
<keyword evidence="4 5" id="KW-0472">Membrane</keyword>
<dbReference type="Gene3D" id="1.10.10.1740">
    <property type="entry name" value="Transmembrane protein 14-like"/>
    <property type="match status" value="1"/>
</dbReference>
<dbReference type="GO" id="GO:0016020">
    <property type="term" value="C:membrane"/>
    <property type="evidence" value="ECO:0007669"/>
    <property type="project" value="UniProtKB-SubCell"/>
</dbReference>
<feature type="transmembrane region" description="Helical" evidence="5">
    <location>
        <begin position="32"/>
        <end position="51"/>
    </location>
</feature>
<feature type="transmembrane region" description="Helical" evidence="5">
    <location>
        <begin position="87"/>
        <end position="106"/>
    </location>
</feature>
<dbReference type="EMBL" id="CP000393">
    <property type="protein sequence ID" value="ABG53073.1"/>
    <property type="molecule type" value="Genomic_DNA"/>
</dbReference>
<name>Q10XF1_TRIEI</name>
<evidence type="ECO:0000313" key="6">
    <source>
        <dbReference type="EMBL" id="ABG53073.1"/>
    </source>
</evidence>
<dbReference type="KEGG" id="ter:Tery_4061"/>
<dbReference type="HOGENOM" id="CLU_096652_5_1_3"/>
<keyword evidence="3 5" id="KW-1133">Transmembrane helix</keyword>
<dbReference type="PANTHER" id="PTHR12668:SF43">
    <property type="entry name" value="TRANSMEMBRANE PROTEIN 14 HOMOLOG"/>
    <property type="match status" value="1"/>
</dbReference>
<dbReference type="STRING" id="203124.Tery_4061"/>
<evidence type="ECO:0000256" key="5">
    <source>
        <dbReference type="SAM" id="Phobius"/>
    </source>
</evidence>
<dbReference type="Pfam" id="PF03647">
    <property type="entry name" value="Tmemb_14"/>
    <property type="match status" value="1"/>
</dbReference>
<evidence type="ECO:0000256" key="4">
    <source>
        <dbReference type="ARBA" id="ARBA00023136"/>
    </source>
</evidence>
<dbReference type="InterPro" id="IPR005349">
    <property type="entry name" value="TMEM14"/>
</dbReference>
<gene>
    <name evidence="6" type="ordered locus">Tery_4061</name>
</gene>
<keyword evidence="2 5" id="KW-0812">Transmembrane</keyword>
<comment type="subcellular location">
    <subcellularLocation>
        <location evidence="1">Membrane</location>
    </subcellularLocation>
</comment>
<feature type="transmembrane region" description="Helical" evidence="5">
    <location>
        <begin position="6"/>
        <end position="25"/>
    </location>
</feature>
<dbReference type="RefSeq" id="WP_011613403.1">
    <property type="nucleotide sequence ID" value="NC_008312.1"/>
</dbReference>
<proteinExistence type="predicted"/>
<accession>Q10XF1</accession>
<feature type="transmembrane region" description="Helical" evidence="5">
    <location>
        <begin position="57"/>
        <end position="75"/>
    </location>
</feature>
<organism evidence="6">
    <name type="scientific">Trichodesmium erythraeum (strain IMS101)</name>
    <dbReference type="NCBI Taxonomy" id="203124"/>
    <lineage>
        <taxon>Bacteria</taxon>
        <taxon>Bacillati</taxon>
        <taxon>Cyanobacteriota</taxon>
        <taxon>Cyanophyceae</taxon>
        <taxon>Oscillatoriophycideae</taxon>
        <taxon>Oscillatoriales</taxon>
        <taxon>Microcoleaceae</taxon>
        <taxon>Trichodesmium</taxon>
    </lineage>
</organism>
<evidence type="ECO:0000256" key="2">
    <source>
        <dbReference type="ARBA" id="ARBA00022692"/>
    </source>
</evidence>